<dbReference type="PANTHER" id="PTHR30469:SF15">
    <property type="entry name" value="HLYD FAMILY OF SECRETION PROTEINS"/>
    <property type="match status" value="1"/>
</dbReference>
<dbReference type="GO" id="GO:1990281">
    <property type="term" value="C:efflux pump complex"/>
    <property type="evidence" value="ECO:0007669"/>
    <property type="project" value="TreeGrafter"/>
</dbReference>
<reference evidence="6 7" key="1">
    <citation type="submission" date="2016-10" db="EMBL/GenBank/DDBJ databases">
        <authorList>
            <person name="de Groot N.N."/>
        </authorList>
    </citation>
    <scope>NUCLEOTIDE SEQUENCE [LARGE SCALE GENOMIC DNA]</scope>
    <source>
        <strain evidence="6 7">DSM 527</strain>
    </source>
</reference>
<organism evidence="6 7">
    <name type="scientific">Chitinophaga filiformis</name>
    <name type="common">Myxococcus filiformis</name>
    <name type="synonym">Flexibacter filiformis</name>
    <dbReference type="NCBI Taxonomy" id="104663"/>
    <lineage>
        <taxon>Bacteria</taxon>
        <taxon>Pseudomonadati</taxon>
        <taxon>Bacteroidota</taxon>
        <taxon>Chitinophagia</taxon>
        <taxon>Chitinophagales</taxon>
        <taxon>Chitinophagaceae</taxon>
        <taxon>Chitinophaga</taxon>
    </lineage>
</organism>
<evidence type="ECO:0000259" key="4">
    <source>
        <dbReference type="Pfam" id="PF25954"/>
    </source>
</evidence>
<evidence type="ECO:0000313" key="7">
    <source>
        <dbReference type="Proteomes" id="UP000199045"/>
    </source>
</evidence>
<protein>
    <submittedName>
        <fullName evidence="6">RND family efflux transporter, MFP subunit</fullName>
    </submittedName>
</protein>
<gene>
    <name evidence="6" type="ORF">SAMN04488121_10680</name>
</gene>
<accession>A0A1G7WNA3</accession>
<dbReference type="Gene3D" id="2.40.30.170">
    <property type="match status" value="1"/>
</dbReference>
<sequence length="352" mass="38061">MKKIIQYSITAAVLCSLVGFIAVKLNSNKKEVEEKVYHKDPNIKATVQADTIQYTPFTETAAFLGSFAPDREVVIASESTGKVVKINVREGSQVSAGSLIAQLDTDLLQAQLQSALANYDNAALTLRRYEQAINGVTKLQIDNARTQMLTDKAQIDQLRKQINMCSIKAPFSGIITSKNFELGAVVSAGAQMAQLTDISRLKLEISVPERNIMQFRKEQAITVLTDVYPDEKFQGHVDMIAAKADASHNYTVKILVTNNAATALKAGMYGRISFNDVKTKEAISIPRSALVGSSSRPQVFVVVNGIAKLRDIQTGGSNETIIQVTSGLQPGEIVATGGLINLTEGSKVNIAK</sequence>
<evidence type="ECO:0000313" key="6">
    <source>
        <dbReference type="EMBL" id="SDG73465.1"/>
    </source>
</evidence>
<keyword evidence="2" id="KW-0175">Coiled coil</keyword>
<comment type="similarity">
    <text evidence="1">Belongs to the membrane fusion protein (MFP) (TC 8.A.1) family.</text>
</comment>
<dbReference type="InterPro" id="IPR058625">
    <property type="entry name" value="MdtA-like_BSH"/>
</dbReference>
<dbReference type="STRING" id="104663.SAMN04488121_10680"/>
<dbReference type="InterPro" id="IPR058792">
    <property type="entry name" value="Beta-barrel_RND_2"/>
</dbReference>
<dbReference type="InterPro" id="IPR058637">
    <property type="entry name" value="YknX-like_C"/>
</dbReference>
<evidence type="ECO:0000256" key="1">
    <source>
        <dbReference type="ARBA" id="ARBA00009477"/>
    </source>
</evidence>
<feature type="domain" description="CusB-like beta-barrel" evidence="4">
    <location>
        <begin position="203"/>
        <end position="276"/>
    </location>
</feature>
<dbReference type="Proteomes" id="UP000199045">
    <property type="component" value="Unassembled WGS sequence"/>
</dbReference>
<dbReference type="Pfam" id="PF25917">
    <property type="entry name" value="BSH_RND"/>
    <property type="match status" value="1"/>
</dbReference>
<evidence type="ECO:0000259" key="5">
    <source>
        <dbReference type="Pfam" id="PF25989"/>
    </source>
</evidence>
<dbReference type="AlphaFoldDB" id="A0A1G7WNA3"/>
<dbReference type="Pfam" id="PF25954">
    <property type="entry name" value="Beta-barrel_RND_2"/>
    <property type="match status" value="1"/>
</dbReference>
<dbReference type="PANTHER" id="PTHR30469">
    <property type="entry name" value="MULTIDRUG RESISTANCE PROTEIN MDTA"/>
    <property type="match status" value="1"/>
</dbReference>
<dbReference type="RefSeq" id="WP_089835163.1">
    <property type="nucleotide sequence ID" value="NZ_FNBN01000006.1"/>
</dbReference>
<dbReference type="OrthoDB" id="9801814at2"/>
<dbReference type="Gene3D" id="2.40.420.20">
    <property type="match status" value="1"/>
</dbReference>
<feature type="domain" description="Multidrug resistance protein MdtA-like barrel-sandwich hybrid" evidence="3">
    <location>
        <begin position="72"/>
        <end position="196"/>
    </location>
</feature>
<dbReference type="GO" id="GO:0015562">
    <property type="term" value="F:efflux transmembrane transporter activity"/>
    <property type="evidence" value="ECO:0007669"/>
    <property type="project" value="TreeGrafter"/>
</dbReference>
<evidence type="ECO:0000256" key="2">
    <source>
        <dbReference type="SAM" id="Coils"/>
    </source>
</evidence>
<name>A0A1G7WNA3_CHIFI</name>
<dbReference type="NCBIfam" id="TIGR01730">
    <property type="entry name" value="RND_mfp"/>
    <property type="match status" value="1"/>
</dbReference>
<feature type="domain" description="YknX-like C-terminal permuted SH3-like" evidence="5">
    <location>
        <begin position="283"/>
        <end position="349"/>
    </location>
</feature>
<evidence type="ECO:0000259" key="3">
    <source>
        <dbReference type="Pfam" id="PF25917"/>
    </source>
</evidence>
<dbReference type="Gene3D" id="1.10.287.470">
    <property type="entry name" value="Helix hairpin bin"/>
    <property type="match status" value="1"/>
</dbReference>
<dbReference type="EMBL" id="FNBN01000006">
    <property type="protein sequence ID" value="SDG73465.1"/>
    <property type="molecule type" value="Genomic_DNA"/>
</dbReference>
<proteinExistence type="inferred from homology"/>
<dbReference type="InterPro" id="IPR006143">
    <property type="entry name" value="RND_pump_MFP"/>
</dbReference>
<dbReference type="Pfam" id="PF25989">
    <property type="entry name" value="YknX_C"/>
    <property type="match status" value="1"/>
</dbReference>
<feature type="coiled-coil region" evidence="2">
    <location>
        <begin position="112"/>
        <end position="161"/>
    </location>
</feature>
<dbReference type="Gene3D" id="2.40.50.100">
    <property type="match status" value="1"/>
</dbReference>
<dbReference type="SUPFAM" id="SSF111369">
    <property type="entry name" value="HlyD-like secretion proteins"/>
    <property type="match status" value="1"/>
</dbReference>